<keyword evidence="2" id="KW-0131">Cell cycle</keyword>
<comment type="caution">
    <text evidence="3">The sequence shown here is derived from an EMBL/GenBank/DDBJ whole genome shotgun (WGS) entry which is preliminary data.</text>
</comment>
<dbReference type="EMBL" id="PKPP01000388">
    <property type="protein sequence ID" value="PWA93406.1"/>
    <property type="molecule type" value="Genomic_DNA"/>
</dbReference>
<dbReference type="PANTHER" id="PTHR33142">
    <property type="entry name" value="CYCLIN-DEPENDENT PROTEIN KINASE INHIBITOR SMR13"/>
    <property type="match status" value="1"/>
</dbReference>
<gene>
    <name evidence="3" type="ORF">CTI12_AA071160</name>
</gene>
<organism evidence="3 4">
    <name type="scientific">Artemisia annua</name>
    <name type="common">Sweet wormwood</name>
    <dbReference type="NCBI Taxonomy" id="35608"/>
    <lineage>
        <taxon>Eukaryota</taxon>
        <taxon>Viridiplantae</taxon>
        <taxon>Streptophyta</taxon>
        <taxon>Embryophyta</taxon>
        <taxon>Tracheophyta</taxon>
        <taxon>Spermatophyta</taxon>
        <taxon>Magnoliopsida</taxon>
        <taxon>eudicotyledons</taxon>
        <taxon>Gunneridae</taxon>
        <taxon>Pentapetalae</taxon>
        <taxon>asterids</taxon>
        <taxon>campanulids</taxon>
        <taxon>Asterales</taxon>
        <taxon>Asteraceae</taxon>
        <taxon>Asteroideae</taxon>
        <taxon>Anthemideae</taxon>
        <taxon>Artemisiinae</taxon>
        <taxon>Artemisia</taxon>
    </lineage>
</organism>
<sequence>MATKNTEEGCATPKHDGCRISVAAACPPPPRKKRWFSCGGQKQPPKNGYFRSSEIDIFFASCGV</sequence>
<keyword evidence="1" id="KW-0649">Protein kinase inhibitor</keyword>
<dbReference type="PANTHER" id="PTHR33142:SF15">
    <property type="entry name" value="CYCLIN-DEPENDENT PROTEIN KINASE INHIBITOR SMR4"/>
    <property type="match status" value="1"/>
</dbReference>
<dbReference type="GO" id="GO:0004860">
    <property type="term" value="F:protein kinase inhibitor activity"/>
    <property type="evidence" value="ECO:0007669"/>
    <property type="project" value="UniProtKB-KW"/>
</dbReference>
<dbReference type="STRING" id="35608.A0A2U1Q5X2"/>
<dbReference type="OrthoDB" id="650965at2759"/>
<dbReference type="InterPro" id="IPR040389">
    <property type="entry name" value="SMR"/>
</dbReference>
<evidence type="ECO:0000256" key="2">
    <source>
        <dbReference type="ARBA" id="ARBA00023306"/>
    </source>
</evidence>
<dbReference type="GO" id="GO:0032875">
    <property type="term" value="P:regulation of DNA endoreduplication"/>
    <property type="evidence" value="ECO:0007669"/>
    <property type="project" value="InterPro"/>
</dbReference>
<evidence type="ECO:0000313" key="4">
    <source>
        <dbReference type="Proteomes" id="UP000245207"/>
    </source>
</evidence>
<name>A0A2U1Q5X2_ARTAN</name>
<accession>A0A2U1Q5X2</accession>
<protein>
    <submittedName>
        <fullName evidence="3">Uncharacterized protein</fullName>
    </submittedName>
</protein>
<dbReference type="AlphaFoldDB" id="A0A2U1Q5X2"/>
<evidence type="ECO:0000313" key="3">
    <source>
        <dbReference type="EMBL" id="PWA93406.1"/>
    </source>
</evidence>
<proteinExistence type="predicted"/>
<keyword evidence="4" id="KW-1185">Reference proteome</keyword>
<dbReference type="Proteomes" id="UP000245207">
    <property type="component" value="Unassembled WGS sequence"/>
</dbReference>
<reference evidence="3 4" key="1">
    <citation type="journal article" date="2018" name="Mol. Plant">
        <title>The genome of Artemisia annua provides insight into the evolution of Asteraceae family and artemisinin biosynthesis.</title>
        <authorList>
            <person name="Shen Q."/>
            <person name="Zhang L."/>
            <person name="Liao Z."/>
            <person name="Wang S."/>
            <person name="Yan T."/>
            <person name="Shi P."/>
            <person name="Liu M."/>
            <person name="Fu X."/>
            <person name="Pan Q."/>
            <person name="Wang Y."/>
            <person name="Lv Z."/>
            <person name="Lu X."/>
            <person name="Zhang F."/>
            <person name="Jiang W."/>
            <person name="Ma Y."/>
            <person name="Chen M."/>
            <person name="Hao X."/>
            <person name="Li L."/>
            <person name="Tang Y."/>
            <person name="Lv G."/>
            <person name="Zhou Y."/>
            <person name="Sun X."/>
            <person name="Brodelius P.E."/>
            <person name="Rose J.K.C."/>
            <person name="Tang K."/>
        </authorList>
    </citation>
    <scope>NUCLEOTIDE SEQUENCE [LARGE SCALE GENOMIC DNA]</scope>
    <source>
        <strain evidence="4">cv. Huhao1</strain>
        <tissue evidence="3">Leaf</tissue>
    </source>
</reference>
<evidence type="ECO:0000256" key="1">
    <source>
        <dbReference type="ARBA" id="ARBA00023013"/>
    </source>
</evidence>
<dbReference type="GO" id="GO:0005634">
    <property type="term" value="C:nucleus"/>
    <property type="evidence" value="ECO:0007669"/>
    <property type="project" value="TreeGrafter"/>
</dbReference>